<comment type="caution">
    <text evidence="4">The sequence shown here is derived from an EMBL/GenBank/DDBJ whole genome shotgun (WGS) entry which is preliminary data.</text>
</comment>
<feature type="repeat" description="PPR" evidence="3">
    <location>
        <begin position="210"/>
        <end position="240"/>
    </location>
</feature>
<keyword evidence="2" id="KW-0677">Repeat</keyword>
<evidence type="ECO:0000256" key="3">
    <source>
        <dbReference type="PROSITE-ProRule" id="PRU00708"/>
    </source>
</evidence>
<gene>
    <name evidence="4" type="ORF">M569_12080</name>
</gene>
<dbReference type="PROSITE" id="PS51375">
    <property type="entry name" value="PPR"/>
    <property type="match status" value="7"/>
</dbReference>
<dbReference type="Proteomes" id="UP000015453">
    <property type="component" value="Unassembled WGS sequence"/>
</dbReference>
<dbReference type="Pfam" id="PF01535">
    <property type="entry name" value="PPR"/>
    <property type="match status" value="3"/>
</dbReference>
<dbReference type="Pfam" id="PF13041">
    <property type="entry name" value="PPR_2"/>
    <property type="match status" value="2"/>
</dbReference>
<feature type="repeat" description="PPR" evidence="3">
    <location>
        <begin position="247"/>
        <end position="281"/>
    </location>
</feature>
<dbReference type="Gene3D" id="1.25.40.10">
    <property type="entry name" value="Tetratricopeptide repeat domain"/>
    <property type="match status" value="4"/>
</dbReference>
<name>S8DIN0_9LAMI</name>
<feature type="non-terminal residue" evidence="4">
    <location>
        <position position="392"/>
    </location>
</feature>
<feature type="non-terminal residue" evidence="4">
    <location>
        <position position="1"/>
    </location>
</feature>
<sequence length="392" mass="45391">LTDESILDVLRRHRSGWKPAFAFFEWIRESYGHSPGVCVYNEVLDTLGRMRRFEEVRQVLDEMLGREKLVNFCTYEVVVRRLASAHQVDEAIKFFDRIEDLGLEHNLCAFQTLLLALCRYKHVEEAESLFRNRETGFTYDVKTWNVILNGWCLLRSLPDAKRFWRDLVASNCKPDKFSYGIFIHCLSKRGKITTASKLLKTMREKGCEPDSAICNTVIDGLCFKKRIPEALQLFDEMSTVYYNCPPTVATYNSLVKHMCKIRRTEEADRLIREMEGKGGDCRPAASTYVFLLRSTRKPEEVDRVLDRMEGSGCEVDGDCLNLLLRLFVAWGESRRAREIWDEMTERGVGPDRRSYAVVIHDLCEKGMAETARDYYGEMVSKGLIPEPRTKLL</sequence>
<dbReference type="EMBL" id="AUSU01005964">
    <property type="protein sequence ID" value="EPS62708.1"/>
    <property type="molecule type" value="Genomic_DNA"/>
</dbReference>
<evidence type="ECO:0000313" key="5">
    <source>
        <dbReference type="Proteomes" id="UP000015453"/>
    </source>
</evidence>
<dbReference type="PANTHER" id="PTHR47939:SF5">
    <property type="entry name" value="PENTACOTRIPEPTIDE-REPEAT REGION OF PRORP DOMAIN-CONTAINING PROTEIN"/>
    <property type="match status" value="1"/>
</dbReference>
<evidence type="ECO:0000256" key="1">
    <source>
        <dbReference type="ARBA" id="ARBA00007626"/>
    </source>
</evidence>
<feature type="repeat" description="PPR" evidence="3">
    <location>
        <begin position="316"/>
        <end position="350"/>
    </location>
</feature>
<feature type="repeat" description="PPR" evidence="3">
    <location>
        <begin position="71"/>
        <end position="105"/>
    </location>
</feature>
<comment type="similarity">
    <text evidence="1">Belongs to the PPR family. P subfamily.</text>
</comment>
<feature type="repeat" description="PPR" evidence="3">
    <location>
        <begin position="351"/>
        <end position="385"/>
    </location>
</feature>
<dbReference type="InterPro" id="IPR050667">
    <property type="entry name" value="PPR-containing_protein"/>
</dbReference>
<accession>S8DIN0</accession>
<reference evidence="4 5" key="1">
    <citation type="journal article" date="2013" name="BMC Genomics">
        <title>The miniature genome of a carnivorous plant Genlisea aurea contains a low number of genes and short non-coding sequences.</title>
        <authorList>
            <person name="Leushkin E.V."/>
            <person name="Sutormin R.A."/>
            <person name="Nabieva E.R."/>
            <person name="Penin A.A."/>
            <person name="Kondrashov A.S."/>
            <person name="Logacheva M.D."/>
        </authorList>
    </citation>
    <scope>NUCLEOTIDE SEQUENCE [LARGE SCALE GENOMIC DNA]</scope>
</reference>
<protein>
    <recommendedName>
        <fullName evidence="6">Pentacotripeptide-repeat region of PRORP domain-containing protein</fullName>
    </recommendedName>
</protein>
<dbReference type="InterPro" id="IPR011990">
    <property type="entry name" value="TPR-like_helical_dom_sf"/>
</dbReference>
<feature type="repeat" description="PPR" evidence="3">
    <location>
        <begin position="140"/>
        <end position="174"/>
    </location>
</feature>
<organism evidence="4 5">
    <name type="scientific">Genlisea aurea</name>
    <dbReference type="NCBI Taxonomy" id="192259"/>
    <lineage>
        <taxon>Eukaryota</taxon>
        <taxon>Viridiplantae</taxon>
        <taxon>Streptophyta</taxon>
        <taxon>Embryophyta</taxon>
        <taxon>Tracheophyta</taxon>
        <taxon>Spermatophyta</taxon>
        <taxon>Magnoliopsida</taxon>
        <taxon>eudicotyledons</taxon>
        <taxon>Gunneridae</taxon>
        <taxon>Pentapetalae</taxon>
        <taxon>asterids</taxon>
        <taxon>lamiids</taxon>
        <taxon>Lamiales</taxon>
        <taxon>Lentibulariaceae</taxon>
        <taxon>Genlisea</taxon>
    </lineage>
</organism>
<dbReference type="AlphaFoldDB" id="S8DIN0"/>
<dbReference type="PANTHER" id="PTHR47939">
    <property type="entry name" value="MEMBRANE-ASSOCIATED SALT-INDUCIBLE PROTEIN-LIKE"/>
    <property type="match status" value="1"/>
</dbReference>
<evidence type="ECO:0000256" key="2">
    <source>
        <dbReference type="ARBA" id="ARBA00022737"/>
    </source>
</evidence>
<feature type="repeat" description="PPR" evidence="3">
    <location>
        <begin position="175"/>
        <end position="209"/>
    </location>
</feature>
<dbReference type="OrthoDB" id="185373at2759"/>
<dbReference type="Pfam" id="PF13812">
    <property type="entry name" value="PPR_3"/>
    <property type="match status" value="1"/>
</dbReference>
<evidence type="ECO:0000313" key="4">
    <source>
        <dbReference type="EMBL" id="EPS62708.1"/>
    </source>
</evidence>
<dbReference type="NCBIfam" id="TIGR00756">
    <property type="entry name" value="PPR"/>
    <property type="match status" value="7"/>
</dbReference>
<dbReference type="InterPro" id="IPR002885">
    <property type="entry name" value="PPR_rpt"/>
</dbReference>
<keyword evidence="5" id="KW-1185">Reference proteome</keyword>
<proteinExistence type="inferred from homology"/>
<evidence type="ECO:0008006" key="6">
    <source>
        <dbReference type="Google" id="ProtNLM"/>
    </source>
</evidence>